<dbReference type="Proteomes" id="UP000789572">
    <property type="component" value="Unassembled WGS sequence"/>
</dbReference>
<feature type="compositionally biased region" description="Pro residues" evidence="1">
    <location>
        <begin position="60"/>
        <end position="74"/>
    </location>
</feature>
<dbReference type="AlphaFoldDB" id="A0A9N9CG83"/>
<protein>
    <submittedName>
        <fullName evidence="2">2301_t:CDS:1</fullName>
    </submittedName>
</protein>
<evidence type="ECO:0000313" key="2">
    <source>
        <dbReference type="EMBL" id="CAG8598768.1"/>
    </source>
</evidence>
<name>A0A9N9CG83_9GLOM</name>
<accession>A0A9N9CG83</accession>
<proteinExistence type="predicted"/>
<feature type="region of interest" description="Disordered" evidence="1">
    <location>
        <begin position="55"/>
        <end position="89"/>
    </location>
</feature>
<keyword evidence="3" id="KW-1185">Reference proteome</keyword>
<organism evidence="2 3">
    <name type="scientific">Paraglomus occultum</name>
    <dbReference type="NCBI Taxonomy" id="144539"/>
    <lineage>
        <taxon>Eukaryota</taxon>
        <taxon>Fungi</taxon>
        <taxon>Fungi incertae sedis</taxon>
        <taxon>Mucoromycota</taxon>
        <taxon>Glomeromycotina</taxon>
        <taxon>Glomeromycetes</taxon>
        <taxon>Paraglomerales</taxon>
        <taxon>Paraglomeraceae</taxon>
        <taxon>Paraglomus</taxon>
    </lineage>
</organism>
<sequence length="166" mass="17526">MSATTSATTSDTTFATTSTMSATTSTTPLLQSTTALPHLCYTSATPLLHLCYTSADIEKPPPPPPSSLPQPSSPLPLDNYDNGSGDDNNNQCESILAYNNLSEQSGYFFENSTSAIQPLTMTDVIAPTVGFGNTFDGLQTARPVTYNLLGGRLSALKINLIGLSRN</sequence>
<dbReference type="EMBL" id="CAJVPJ010001639">
    <property type="protein sequence ID" value="CAG8598768.1"/>
    <property type="molecule type" value="Genomic_DNA"/>
</dbReference>
<reference evidence="2" key="1">
    <citation type="submission" date="2021-06" db="EMBL/GenBank/DDBJ databases">
        <authorList>
            <person name="Kallberg Y."/>
            <person name="Tangrot J."/>
            <person name="Rosling A."/>
        </authorList>
    </citation>
    <scope>NUCLEOTIDE SEQUENCE</scope>
    <source>
        <strain evidence="2">IA702</strain>
    </source>
</reference>
<feature type="compositionally biased region" description="Low complexity" evidence="1">
    <location>
        <begin position="75"/>
        <end position="89"/>
    </location>
</feature>
<evidence type="ECO:0000256" key="1">
    <source>
        <dbReference type="SAM" id="MobiDB-lite"/>
    </source>
</evidence>
<evidence type="ECO:0000313" key="3">
    <source>
        <dbReference type="Proteomes" id="UP000789572"/>
    </source>
</evidence>
<gene>
    <name evidence="2" type="ORF">POCULU_LOCUS7354</name>
</gene>
<comment type="caution">
    <text evidence="2">The sequence shown here is derived from an EMBL/GenBank/DDBJ whole genome shotgun (WGS) entry which is preliminary data.</text>
</comment>